<feature type="region of interest" description="Disordered" evidence="1">
    <location>
        <begin position="1"/>
        <end position="24"/>
    </location>
</feature>
<organism evidence="2 3">
    <name type="scientific">Dichomitus squalens</name>
    <dbReference type="NCBI Taxonomy" id="114155"/>
    <lineage>
        <taxon>Eukaryota</taxon>
        <taxon>Fungi</taxon>
        <taxon>Dikarya</taxon>
        <taxon>Basidiomycota</taxon>
        <taxon>Agaricomycotina</taxon>
        <taxon>Agaricomycetes</taxon>
        <taxon>Polyporales</taxon>
        <taxon>Polyporaceae</taxon>
        <taxon>Dichomitus</taxon>
    </lineage>
</organism>
<name>A0A4Q9QDR1_9APHY</name>
<reference evidence="2 3" key="1">
    <citation type="submission" date="2019-01" db="EMBL/GenBank/DDBJ databases">
        <title>Draft genome sequences of three monokaryotic isolates of the white-rot basidiomycete fungus Dichomitus squalens.</title>
        <authorList>
            <consortium name="DOE Joint Genome Institute"/>
            <person name="Lopez S.C."/>
            <person name="Andreopoulos B."/>
            <person name="Pangilinan J."/>
            <person name="Lipzen A."/>
            <person name="Riley R."/>
            <person name="Ahrendt S."/>
            <person name="Ng V."/>
            <person name="Barry K."/>
            <person name="Daum C."/>
            <person name="Grigoriev I.V."/>
            <person name="Hilden K.S."/>
            <person name="Makela M.R."/>
            <person name="de Vries R.P."/>
        </authorList>
    </citation>
    <scope>NUCLEOTIDE SEQUENCE [LARGE SCALE GENOMIC DNA]</scope>
    <source>
        <strain evidence="2 3">CBS 464.89</strain>
    </source>
</reference>
<sequence length="80" mass="9630">MAPHEELRPWSRNSSARSSPRIPRPQKVQRWVIYFLLFLQFDRAAGSKSRWSRSPNHVRKQYQLTKGKKMFLLPQTHARR</sequence>
<evidence type="ECO:0000313" key="2">
    <source>
        <dbReference type="EMBL" id="TBU65366.1"/>
    </source>
</evidence>
<evidence type="ECO:0000256" key="1">
    <source>
        <dbReference type="SAM" id="MobiDB-lite"/>
    </source>
</evidence>
<protein>
    <submittedName>
        <fullName evidence="2">Uncharacterized protein</fullName>
    </submittedName>
</protein>
<keyword evidence="3" id="KW-1185">Reference proteome</keyword>
<accession>A0A4Q9QDR1</accession>
<dbReference type="AlphaFoldDB" id="A0A4Q9QDR1"/>
<proteinExistence type="predicted"/>
<evidence type="ECO:0000313" key="3">
    <source>
        <dbReference type="Proteomes" id="UP000292082"/>
    </source>
</evidence>
<gene>
    <name evidence="2" type="ORF">BD310DRAFT_5388</name>
</gene>
<dbReference type="EMBL" id="ML145084">
    <property type="protein sequence ID" value="TBU65366.1"/>
    <property type="molecule type" value="Genomic_DNA"/>
</dbReference>
<feature type="compositionally biased region" description="Low complexity" evidence="1">
    <location>
        <begin position="10"/>
        <end position="21"/>
    </location>
</feature>
<dbReference type="Proteomes" id="UP000292082">
    <property type="component" value="Unassembled WGS sequence"/>
</dbReference>